<dbReference type="OrthoDB" id="419598at2759"/>
<dbReference type="Gene3D" id="3.40.50.720">
    <property type="entry name" value="NAD(P)-binding Rossmann-like Domain"/>
    <property type="match status" value="1"/>
</dbReference>
<reference evidence="6" key="1">
    <citation type="journal article" date="2013" name="Genome Announc.">
        <title>Draft genome sequence of the grapevine dieback fungus Eutypa lata UCR-EL1.</title>
        <authorList>
            <person name="Blanco-Ulate B."/>
            <person name="Rolshausen P.E."/>
            <person name="Cantu D."/>
        </authorList>
    </citation>
    <scope>NUCLEOTIDE SEQUENCE [LARGE SCALE GENOMIC DNA]</scope>
    <source>
        <strain evidence="6">UCR-EL1</strain>
    </source>
</reference>
<dbReference type="eggNOG" id="ENOG502SHYH">
    <property type="taxonomic scope" value="Eukaryota"/>
</dbReference>
<dbReference type="Gene3D" id="3.90.25.10">
    <property type="entry name" value="UDP-galactose 4-epimerase, domain 1"/>
    <property type="match status" value="1"/>
</dbReference>
<dbReference type="InterPro" id="IPR036291">
    <property type="entry name" value="NAD(P)-bd_dom_sf"/>
</dbReference>
<dbReference type="OMA" id="WTSIHIG"/>
<dbReference type="EMBL" id="KB706241">
    <property type="protein sequence ID" value="EMR68411.1"/>
    <property type="molecule type" value="Genomic_DNA"/>
</dbReference>
<evidence type="ECO:0000259" key="4">
    <source>
        <dbReference type="Pfam" id="PF05368"/>
    </source>
</evidence>
<protein>
    <submittedName>
        <fullName evidence="5">Putative nmra-like family protein</fullName>
    </submittedName>
</protein>
<evidence type="ECO:0000256" key="1">
    <source>
        <dbReference type="ARBA" id="ARBA00005725"/>
    </source>
</evidence>
<keyword evidence="6" id="KW-1185">Reference proteome</keyword>
<accession>M7TEQ2</accession>
<dbReference type="PANTHER" id="PTHR47706">
    <property type="entry name" value="NMRA-LIKE FAMILY PROTEIN"/>
    <property type="match status" value="1"/>
</dbReference>
<keyword evidence="3" id="KW-0560">Oxidoreductase</keyword>
<evidence type="ECO:0000313" key="6">
    <source>
        <dbReference type="Proteomes" id="UP000012174"/>
    </source>
</evidence>
<dbReference type="PANTHER" id="PTHR47706:SF4">
    <property type="entry name" value="NMRA-LIKE DOMAIN-CONTAINING PROTEIN"/>
    <property type="match status" value="1"/>
</dbReference>
<organism evidence="5 6">
    <name type="scientific">Eutypa lata (strain UCR-EL1)</name>
    <name type="common">Grapevine dieback disease fungus</name>
    <name type="synonym">Eutypa armeniacae</name>
    <dbReference type="NCBI Taxonomy" id="1287681"/>
    <lineage>
        <taxon>Eukaryota</taxon>
        <taxon>Fungi</taxon>
        <taxon>Dikarya</taxon>
        <taxon>Ascomycota</taxon>
        <taxon>Pezizomycotina</taxon>
        <taxon>Sordariomycetes</taxon>
        <taxon>Xylariomycetidae</taxon>
        <taxon>Xylariales</taxon>
        <taxon>Diatrypaceae</taxon>
        <taxon>Eutypa</taxon>
    </lineage>
</organism>
<evidence type="ECO:0000256" key="2">
    <source>
        <dbReference type="ARBA" id="ARBA00022857"/>
    </source>
</evidence>
<name>M7TEQ2_EUTLA</name>
<dbReference type="KEGG" id="ela:UCREL1_4572"/>
<dbReference type="InterPro" id="IPR051609">
    <property type="entry name" value="NmrA/Isoflavone_reductase-like"/>
</dbReference>
<dbReference type="InterPro" id="IPR008030">
    <property type="entry name" value="NmrA-like"/>
</dbReference>
<gene>
    <name evidence="5" type="ORF">UCREL1_4572</name>
</gene>
<dbReference type="Proteomes" id="UP000012174">
    <property type="component" value="Unassembled WGS sequence"/>
</dbReference>
<comment type="similarity">
    <text evidence="1">Belongs to the NmrA-type oxidoreductase family. Isoflavone reductase subfamily.</text>
</comment>
<evidence type="ECO:0000313" key="5">
    <source>
        <dbReference type="EMBL" id="EMR68411.1"/>
    </source>
</evidence>
<proteinExistence type="inferred from homology"/>
<dbReference type="SUPFAM" id="SSF51735">
    <property type="entry name" value="NAD(P)-binding Rossmann-fold domains"/>
    <property type="match status" value="1"/>
</dbReference>
<dbReference type="AlphaFoldDB" id="M7TEQ2"/>
<keyword evidence="2" id="KW-0521">NADP</keyword>
<feature type="domain" description="NmrA-like" evidence="4">
    <location>
        <begin position="4"/>
        <end position="296"/>
    </location>
</feature>
<evidence type="ECO:0000256" key="3">
    <source>
        <dbReference type="ARBA" id="ARBA00023002"/>
    </source>
</evidence>
<dbReference type="Pfam" id="PF05368">
    <property type="entry name" value="NmrA"/>
    <property type="match status" value="1"/>
</dbReference>
<dbReference type="HOGENOM" id="CLU_044876_0_0_1"/>
<dbReference type="GO" id="GO:0016491">
    <property type="term" value="F:oxidoreductase activity"/>
    <property type="evidence" value="ECO:0007669"/>
    <property type="project" value="UniProtKB-KW"/>
</dbReference>
<sequence>MVVVAVAGGTGAVGRSIVEALVSQAKHEVIVLSRTKADAAKEKELGTRFVATDYKDVAALTKILEDNNVHTVISALVMMPNAGGPLEPNLIRAADASRTTRRMVPSEFGVPQREEDGKIFPSIPMKHISLRILEASKDLEWTLFYNGYFMDYFGMPKLPSYLNPFVIFMDIPGNMAAIPGDGNTPVTFTHTSDVGKFVAASLDLEKWDRVSAIIGDKMTINEAVKLAEEAKGTKFKVVYDDLDKLKRGEATELPSQTPLYSVLPKEVIQAITSIFGVCADRGDLDLDEDVSLNKKLPELRTIKLKEFLEKAWKN</sequence>